<gene>
    <name evidence="2" type="ORF">GCM10007916_01290</name>
</gene>
<dbReference type="Proteomes" id="UP001157353">
    <property type="component" value="Unassembled WGS sequence"/>
</dbReference>
<dbReference type="PANTHER" id="PTHR42194">
    <property type="entry name" value="UPF0276 PROTEIN HI_1600"/>
    <property type="match status" value="1"/>
</dbReference>
<dbReference type="PANTHER" id="PTHR42194:SF1">
    <property type="entry name" value="UPF0276 PROTEIN HI_1600"/>
    <property type="match status" value="1"/>
</dbReference>
<evidence type="ECO:0000313" key="2">
    <source>
        <dbReference type="EMBL" id="GLS89062.1"/>
    </source>
</evidence>
<comment type="similarity">
    <text evidence="1">Belongs to the UPF0276 family.</text>
</comment>
<keyword evidence="3" id="KW-1185">Reference proteome</keyword>
<name>A0ABQ6DVD7_9GAMM</name>
<dbReference type="EMBL" id="BSPQ01000001">
    <property type="protein sequence ID" value="GLS89062.1"/>
    <property type="molecule type" value="Genomic_DNA"/>
</dbReference>
<comment type="caution">
    <text evidence="2">The sequence shown here is derived from an EMBL/GenBank/DDBJ whole genome shotgun (WGS) entry which is preliminary data.</text>
</comment>
<dbReference type="HAMAP" id="MF_00697">
    <property type="entry name" value="UPF0276"/>
    <property type="match status" value="1"/>
</dbReference>
<organism evidence="2 3">
    <name type="scientific">Psychromonas marina</name>
    <dbReference type="NCBI Taxonomy" id="88364"/>
    <lineage>
        <taxon>Bacteria</taxon>
        <taxon>Pseudomonadati</taxon>
        <taxon>Pseudomonadota</taxon>
        <taxon>Gammaproteobacteria</taxon>
        <taxon>Alteromonadales</taxon>
        <taxon>Psychromonadaceae</taxon>
        <taxon>Psychromonas</taxon>
    </lineage>
</organism>
<dbReference type="Pfam" id="PF05114">
    <property type="entry name" value="MbnB_TglH_ChrH"/>
    <property type="match status" value="1"/>
</dbReference>
<dbReference type="Gene3D" id="3.20.20.150">
    <property type="entry name" value="Divalent-metal-dependent TIM barrel enzymes"/>
    <property type="match status" value="1"/>
</dbReference>
<dbReference type="NCBIfam" id="NF003818">
    <property type="entry name" value="PRK05409.1"/>
    <property type="match status" value="1"/>
</dbReference>
<accession>A0ABQ6DVD7</accession>
<dbReference type="RefSeq" id="WP_284202183.1">
    <property type="nucleotide sequence ID" value="NZ_BSPQ01000001.1"/>
</dbReference>
<dbReference type="InterPro" id="IPR007801">
    <property type="entry name" value="MbnB/TglH/ChrH"/>
</dbReference>
<sequence>MNKIEKSAVGIGLRSPHYQAVLTSQPKVGFLEIHSENYFNAHSKNYYYLEQIAPDYPMSFHGIGLSLGSSEPISKQHLKKLKTLVDRFQPALISDHLSWCSLQGNFFNDLLPIPYTQEALNCFIDNVNQVQDYLQRQILIENPSSYLEYKNIEMSEPEFINNISQHTGCGLLLDLNNIYVSAINQQFSVQKYLDAIDHSAVQEIHLAGHTEKKIDNSRLLIDTHSTLVSQPVWDIYQQYIHTTHSDAVTLIEWDVELPTLDILLGEAGKATSIRDEASKKSLMAEVSL</sequence>
<reference evidence="3" key="1">
    <citation type="journal article" date="2019" name="Int. J. Syst. Evol. Microbiol.">
        <title>The Global Catalogue of Microorganisms (GCM) 10K type strain sequencing project: providing services to taxonomists for standard genome sequencing and annotation.</title>
        <authorList>
            <consortium name="The Broad Institute Genomics Platform"/>
            <consortium name="The Broad Institute Genome Sequencing Center for Infectious Disease"/>
            <person name="Wu L."/>
            <person name="Ma J."/>
        </authorList>
    </citation>
    <scope>NUCLEOTIDE SEQUENCE [LARGE SCALE GENOMIC DNA]</scope>
    <source>
        <strain evidence="3">NBRC 103166</strain>
    </source>
</reference>
<protein>
    <recommendedName>
        <fullName evidence="1">UPF0276 protein GCM10007916_01290</fullName>
    </recommendedName>
</protein>
<evidence type="ECO:0000313" key="3">
    <source>
        <dbReference type="Proteomes" id="UP001157353"/>
    </source>
</evidence>
<proteinExistence type="inferred from homology"/>
<evidence type="ECO:0000256" key="1">
    <source>
        <dbReference type="HAMAP-Rule" id="MF_00697"/>
    </source>
</evidence>